<sequence length="188" mass="21917">MLKSALRKQALNQRSALTEDNLQELNEKLLAQFKKLDLSNIKSLHIFLPIIHQKEPDTFLIIDWLQQQHPEIEIVIPKADFKTSIMSHHSYLDKEDLLNNHYHIPEPQKAKLFTTTPDMVIVPLLAFDKKGYRVGYGKGFYDRFLSKLATQKIGLSFFDAVEEIIDVHLNDIRLDKCITPNQIYIFKD</sequence>
<dbReference type="EMBL" id="SJSK01000001">
    <property type="protein sequence ID" value="TCC93808.1"/>
    <property type="molecule type" value="Genomic_DNA"/>
</dbReference>
<evidence type="ECO:0000256" key="2">
    <source>
        <dbReference type="ARBA" id="ARBA00022741"/>
    </source>
</evidence>
<keyword evidence="7" id="KW-1185">Reference proteome</keyword>
<dbReference type="NCBIfam" id="TIGR02727">
    <property type="entry name" value="MTHFS_bact"/>
    <property type="match status" value="1"/>
</dbReference>
<evidence type="ECO:0000313" key="6">
    <source>
        <dbReference type="EMBL" id="TCC93808.1"/>
    </source>
</evidence>
<dbReference type="GO" id="GO:0030272">
    <property type="term" value="F:5-formyltetrahydrofolate cyclo-ligase activity"/>
    <property type="evidence" value="ECO:0007669"/>
    <property type="project" value="UniProtKB-EC"/>
</dbReference>
<evidence type="ECO:0000256" key="5">
    <source>
        <dbReference type="RuleBase" id="RU361279"/>
    </source>
</evidence>
<dbReference type="GO" id="GO:0005524">
    <property type="term" value="F:ATP binding"/>
    <property type="evidence" value="ECO:0007669"/>
    <property type="project" value="UniProtKB-KW"/>
</dbReference>
<evidence type="ECO:0000256" key="1">
    <source>
        <dbReference type="ARBA" id="ARBA00010638"/>
    </source>
</evidence>
<dbReference type="GO" id="GO:0035999">
    <property type="term" value="P:tetrahydrofolate interconversion"/>
    <property type="evidence" value="ECO:0007669"/>
    <property type="project" value="TreeGrafter"/>
</dbReference>
<feature type="binding site" evidence="4">
    <location>
        <begin position="3"/>
        <end position="7"/>
    </location>
    <ligand>
        <name>ATP</name>
        <dbReference type="ChEBI" id="CHEBI:30616"/>
    </ligand>
</feature>
<dbReference type="Gene3D" id="3.40.50.10420">
    <property type="entry name" value="NagB/RpiA/CoA transferase-like"/>
    <property type="match status" value="1"/>
</dbReference>
<dbReference type="PANTHER" id="PTHR23407:SF1">
    <property type="entry name" value="5-FORMYLTETRAHYDROFOLATE CYCLO-LIGASE"/>
    <property type="match status" value="1"/>
</dbReference>
<accession>A0A4R0N1V8</accession>
<feature type="binding site" evidence="4">
    <location>
        <begin position="133"/>
        <end position="141"/>
    </location>
    <ligand>
        <name>ATP</name>
        <dbReference type="ChEBI" id="CHEBI:30616"/>
    </ligand>
</feature>
<keyword evidence="3 4" id="KW-0067">ATP-binding</keyword>
<dbReference type="GO" id="GO:0009396">
    <property type="term" value="P:folic acid-containing compound biosynthetic process"/>
    <property type="evidence" value="ECO:0007669"/>
    <property type="project" value="TreeGrafter"/>
</dbReference>
<keyword evidence="5" id="KW-0479">Metal-binding</keyword>
<dbReference type="InterPro" id="IPR037171">
    <property type="entry name" value="NagB/RpiA_transferase-like"/>
</dbReference>
<evidence type="ECO:0000256" key="4">
    <source>
        <dbReference type="PIRSR" id="PIRSR006806-1"/>
    </source>
</evidence>
<reference evidence="6 7" key="1">
    <citation type="submission" date="2019-02" db="EMBL/GenBank/DDBJ databases">
        <title>Pedobacter sp. RP-1-13 sp. nov., isolated from Arctic soil.</title>
        <authorList>
            <person name="Dahal R.H."/>
        </authorList>
    </citation>
    <scope>NUCLEOTIDE SEQUENCE [LARGE SCALE GENOMIC DNA]</scope>
    <source>
        <strain evidence="6 7">RP-1-13</strain>
    </source>
</reference>
<comment type="caution">
    <text evidence="6">The sequence shown here is derived from an EMBL/GenBank/DDBJ whole genome shotgun (WGS) entry which is preliminary data.</text>
</comment>
<keyword evidence="6" id="KW-0436">Ligase</keyword>
<keyword evidence="5" id="KW-0460">Magnesium</keyword>
<evidence type="ECO:0000313" key="7">
    <source>
        <dbReference type="Proteomes" id="UP000292884"/>
    </source>
</evidence>
<comment type="catalytic activity">
    <reaction evidence="5">
        <text>(6S)-5-formyl-5,6,7,8-tetrahydrofolate + ATP = (6R)-5,10-methenyltetrahydrofolate + ADP + phosphate</text>
        <dbReference type="Rhea" id="RHEA:10488"/>
        <dbReference type="ChEBI" id="CHEBI:30616"/>
        <dbReference type="ChEBI" id="CHEBI:43474"/>
        <dbReference type="ChEBI" id="CHEBI:57455"/>
        <dbReference type="ChEBI" id="CHEBI:57457"/>
        <dbReference type="ChEBI" id="CHEBI:456216"/>
        <dbReference type="EC" id="6.3.3.2"/>
    </reaction>
</comment>
<evidence type="ECO:0000256" key="3">
    <source>
        <dbReference type="ARBA" id="ARBA00022840"/>
    </source>
</evidence>
<dbReference type="GO" id="GO:0046872">
    <property type="term" value="F:metal ion binding"/>
    <property type="evidence" value="ECO:0007669"/>
    <property type="project" value="UniProtKB-KW"/>
</dbReference>
<gene>
    <name evidence="6" type="ORF">EZ428_03285</name>
</gene>
<dbReference type="InterPro" id="IPR002698">
    <property type="entry name" value="FTHF_cligase"/>
</dbReference>
<protein>
    <recommendedName>
        <fullName evidence="5">5-formyltetrahydrofolate cyclo-ligase</fullName>
        <ecNumber evidence="5">6.3.3.2</ecNumber>
    </recommendedName>
</protein>
<dbReference type="AlphaFoldDB" id="A0A4R0N1V8"/>
<keyword evidence="2 4" id="KW-0547">Nucleotide-binding</keyword>
<dbReference type="Proteomes" id="UP000292884">
    <property type="component" value="Unassembled WGS sequence"/>
</dbReference>
<dbReference type="EC" id="6.3.3.2" evidence="5"/>
<dbReference type="Pfam" id="PF01812">
    <property type="entry name" value="5-FTHF_cyc-lig"/>
    <property type="match status" value="1"/>
</dbReference>
<dbReference type="SUPFAM" id="SSF100950">
    <property type="entry name" value="NagB/RpiA/CoA transferase-like"/>
    <property type="match status" value="1"/>
</dbReference>
<feature type="binding site" evidence="4">
    <location>
        <position position="48"/>
    </location>
    <ligand>
        <name>substrate</name>
    </ligand>
</feature>
<organism evidence="6 7">
    <name type="scientific">Pedobacter frigiditerrae</name>
    <dbReference type="NCBI Taxonomy" id="2530452"/>
    <lineage>
        <taxon>Bacteria</taxon>
        <taxon>Pseudomonadati</taxon>
        <taxon>Bacteroidota</taxon>
        <taxon>Sphingobacteriia</taxon>
        <taxon>Sphingobacteriales</taxon>
        <taxon>Sphingobacteriaceae</taxon>
        <taxon>Pedobacter</taxon>
    </lineage>
</organism>
<dbReference type="PIRSF" id="PIRSF006806">
    <property type="entry name" value="FTHF_cligase"/>
    <property type="match status" value="1"/>
</dbReference>
<dbReference type="InterPro" id="IPR024185">
    <property type="entry name" value="FTHF_cligase-like_sf"/>
</dbReference>
<proteinExistence type="inferred from homology"/>
<feature type="binding site" evidence="4">
    <location>
        <position position="55"/>
    </location>
    <ligand>
        <name>substrate</name>
    </ligand>
</feature>
<dbReference type="PANTHER" id="PTHR23407">
    <property type="entry name" value="ATPASE INHIBITOR/5-FORMYLTETRAHYDROFOLATE CYCLO-LIGASE"/>
    <property type="match status" value="1"/>
</dbReference>
<dbReference type="RefSeq" id="WP_131551674.1">
    <property type="nucleotide sequence ID" value="NZ_SJSK01000001.1"/>
</dbReference>
<name>A0A4R0N1V8_9SPHI</name>
<comment type="similarity">
    <text evidence="1 5">Belongs to the 5-formyltetrahydrofolate cyclo-ligase family.</text>
</comment>
<dbReference type="OrthoDB" id="9801938at2"/>
<comment type="cofactor">
    <cofactor evidence="5">
        <name>Mg(2+)</name>
        <dbReference type="ChEBI" id="CHEBI:18420"/>
    </cofactor>
</comment>